<reference evidence="2 3" key="1">
    <citation type="journal article" date="2004" name="Extremophiles">
        <title>Halobacillus locisalis sp. nov., a halophilic bacterium isolated from a marine solar saltern of the Yellow Sea in Korea.</title>
        <authorList>
            <person name="Yoon J.H."/>
            <person name="Kang K.H."/>
            <person name="Oh T.K."/>
            <person name="Park Y.H."/>
        </authorList>
    </citation>
    <scope>NUCLEOTIDE SEQUENCE [LARGE SCALE GENOMIC DNA]</scope>
    <source>
        <strain evidence="2 3">KCTC 3788</strain>
    </source>
</reference>
<dbReference type="AlphaFoldDB" id="A0A838CVT8"/>
<gene>
    <name evidence="2" type="ORF">H0266_14820</name>
</gene>
<protein>
    <submittedName>
        <fullName evidence="2">Tetratricopeptide repeat protein</fullName>
    </submittedName>
</protein>
<dbReference type="InterPro" id="IPR011990">
    <property type="entry name" value="TPR-like_helical_dom_sf"/>
</dbReference>
<dbReference type="Pfam" id="PF12688">
    <property type="entry name" value="TPR_5"/>
    <property type="match status" value="1"/>
</dbReference>
<proteinExistence type="predicted"/>
<dbReference type="InterPro" id="IPR041656">
    <property type="entry name" value="TPR_5"/>
</dbReference>
<dbReference type="Gene3D" id="1.25.40.10">
    <property type="entry name" value="Tetratricopeptide repeat domain"/>
    <property type="match status" value="1"/>
</dbReference>
<dbReference type="Proteomes" id="UP000571017">
    <property type="component" value="Unassembled WGS sequence"/>
</dbReference>
<evidence type="ECO:0000313" key="3">
    <source>
        <dbReference type="Proteomes" id="UP000571017"/>
    </source>
</evidence>
<dbReference type="EMBL" id="JACEFG010000003">
    <property type="protein sequence ID" value="MBA2176167.1"/>
    <property type="molecule type" value="Genomic_DNA"/>
</dbReference>
<dbReference type="SUPFAM" id="SSF48452">
    <property type="entry name" value="TPR-like"/>
    <property type="match status" value="1"/>
</dbReference>
<evidence type="ECO:0000259" key="1">
    <source>
        <dbReference type="Pfam" id="PF12688"/>
    </source>
</evidence>
<keyword evidence="3" id="KW-1185">Reference proteome</keyword>
<evidence type="ECO:0000313" key="2">
    <source>
        <dbReference type="EMBL" id="MBA2176167.1"/>
    </source>
</evidence>
<accession>A0A838CVT8</accession>
<feature type="domain" description="Tetratrico peptide repeat group 5" evidence="1">
    <location>
        <begin position="36"/>
        <end position="151"/>
    </location>
</feature>
<sequence length="157" mass="17983">MLKEIIKLIEDKKFKTAREKLLPLVRESTKNAELNYYSAVSHDALGMEREAIPFYEAALSYGINGELRERTYVQLGSSLRCIGEYQKSKAILEKGEVEYPDNLAIKTFLAIVMYNLNEEENSVASLLEALVKTSSDPWINSYRKAIDFYSGKLNQTW</sequence>
<name>A0A838CVT8_9BACI</name>
<comment type="caution">
    <text evidence="2">The sequence shown here is derived from an EMBL/GenBank/DDBJ whole genome shotgun (WGS) entry which is preliminary data.</text>
</comment>
<organism evidence="2 3">
    <name type="scientific">Halobacillus locisalis</name>
    <dbReference type="NCBI Taxonomy" id="220753"/>
    <lineage>
        <taxon>Bacteria</taxon>
        <taxon>Bacillati</taxon>
        <taxon>Bacillota</taxon>
        <taxon>Bacilli</taxon>
        <taxon>Bacillales</taxon>
        <taxon>Bacillaceae</taxon>
        <taxon>Halobacillus</taxon>
    </lineage>
</organism>